<evidence type="ECO:0000256" key="2">
    <source>
        <dbReference type="ARBA" id="ARBA00022679"/>
    </source>
</evidence>
<dbReference type="RefSeq" id="WP_039715388.1">
    <property type="nucleotide sequence ID" value="NZ_JTJC03000001.1"/>
</dbReference>
<dbReference type="OrthoDB" id="182122at2"/>
<keyword evidence="6" id="KW-1185">Reference proteome</keyword>
<dbReference type="PANTHER" id="PTHR20961">
    <property type="entry name" value="GLYCOSYLTRANSFERASE"/>
    <property type="match status" value="1"/>
</dbReference>
<sequence>MSFVINVLKKKIMTGRLRSAVGMIRFPLRQWVFSIATKKLGLNIVTREEILKNKEQYSLIQFGTEETILVDEPYNKNPNEIPSIISSRIGKPNTLNQPGIFEVANARLVGSTAVGFDADGNLLAETLNPLNLSRAIPTRTHILKYLPTWEDRVDTACSIVMGNGNYFHWIADYLTRLQGLEFYQEQTGRKPTLIIDKNPAKWQIESLRLLGYEPENCLPWNGTSLKVDRLVIPSWRRERRIIPPSVCRWMRQRMLSNLDKVKSQSESFSSRIYISRTKTTGRQVTNEEEVLAALAPLGFVSYTMEKMSFADQVRLFSQAEIVVSPHGAALTNTLFAQNLNVIELFGSYGSPSFFLLAKALGFRYACLATGYSGKNEFSQKYNGVTVDVARLQILVEEMLSLSSDRSLLSMNS</sequence>
<dbReference type="InterPro" id="IPR007657">
    <property type="entry name" value="Glycosyltransferase_61"/>
</dbReference>
<comment type="caution">
    <text evidence="5">The sequence shown here is derived from an EMBL/GenBank/DDBJ whole genome shotgun (WGS) entry which is preliminary data.</text>
</comment>
<dbReference type="GO" id="GO:0016757">
    <property type="term" value="F:glycosyltransferase activity"/>
    <property type="evidence" value="ECO:0007669"/>
    <property type="project" value="UniProtKB-KW"/>
</dbReference>
<evidence type="ECO:0000256" key="1">
    <source>
        <dbReference type="ARBA" id="ARBA00022676"/>
    </source>
</evidence>
<protein>
    <submittedName>
        <fullName evidence="5">Glycosyltransferase family 61 protein</fullName>
    </submittedName>
</protein>
<keyword evidence="3" id="KW-0325">Glycoprotein</keyword>
<evidence type="ECO:0000259" key="4">
    <source>
        <dbReference type="Pfam" id="PF04577"/>
    </source>
</evidence>
<dbReference type="InterPro" id="IPR049625">
    <property type="entry name" value="Glyco_transf_61_cat"/>
</dbReference>
<dbReference type="Pfam" id="PF04577">
    <property type="entry name" value="Glyco_transf_61"/>
    <property type="match status" value="1"/>
</dbReference>
<dbReference type="AlphaFoldDB" id="A0A9X5I3K4"/>
<organism evidence="5 6">
    <name type="scientific">Scytonema millei VB511283</name>
    <dbReference type="NCBI Taxonomy" id="1245923"/>
    <lineage>
        <taxon>Bacteria</taxon>
        <taxon>Bacillati</taxon>
        <taxon>Cyanobacteriota</taxon>
        <taxon>Cyanophyceae</taxon>
        <taxon>Nostocales</taxon>
        <taxon>Scytonemataceae</taxon>
        <taxon>Scytonema</taxon>
    </lineage>
</organism>
<keyword evidence="1" id="KW-0328">Glycosyltransferase</keyword>
<evidence type="ECO:0000313" key="6">
    <source>
        <dbReference type="Proteomes" id="UP000031532"/>
    </source>
</evidence>
<keyword evidence="2" id="KW-0808">Transferase</keyword>
<evidence type="ECO:0000256" key="3">
    <source>
        <dbReference type="ARBA" id="ARBA00023180"/>
    </source>
</evidence>
<name>A0A9X5I3K4_9CYAN</name>
<evidence type="ECO:0000313" key="5">
    <source>
        <dbReference type="EMBL" id="NHC33916.1"/>
    </source>
</evidence>
<dbReference type="Proteomes" id="UP000031532">
    <property type="component" value="Unassembled WGS sequence"/>
</dbReference>
<dbReference type="EMBL" id="JTJC03000001">
    <property type="protein sequence ID" value="NHC33916.1"/>
    <property type="molecule type" value="Genomic_DNA"/>
</dbReference>
<reference evidence="5 6" key="1">
    <citation type="journal article" date="2015" name="Genome Announc.">
        <title>Draft Genome Sequence of the Terrestrial Cyanobacterium Scytonema millei VB511283, Isolated from Eastern India.</title>
        <authorList>
            <person name="Sen D."/>
            <person name="Chandrababunaidu M.M."/>
            <person name="Singh D."/>
            <person name="Sanghi N."/>
            <person name="Ghorai A."/>
            <person name="Mishra G.P."/>
            <person name="Madduluri M."/>
            <person name="Adhikary S.P."/>
            <person name="Tripathy S."/>
        </authorList>
    </citation>
    <scope>NUCLEOTIDE SEQUENCE [LARGE SCALE GENOMIC DNA]</scope>
    <source>
        <strain evidence="5 6">VB511283</strain>
    </source>
</reference>
<proteinExistence type="predicted"/>
<gene>
    <name evidence="5" type="ORF">QH73_0004430</name>
</gene>
<accession>A0A9X5I3K4</accession>
<feature type="domain" description="Glycosyltransferase 61 catalytic" evidence="4">
    <location>
        <begin position="166"/>
        <end position="338"/>
    </location>
</feature>